<evidence type="ECO:0000313" key="2">
    <source>
        <dbReference type="Proteomes" id="UP001374535"/>
    </source>
</evidence>
<dbReference type="Proteomes" id="UP001374535">
    <property type="component" value="Chromosome 3"/>
</dbReference>
<protein>
    <submittedName>
        <fullName evidence="1">Uncharacterized protein</fullName>
    </submittedName>
</protein>
<keyword evidence="2" id="KW-1185">Reference proteome</keyword>
<sequence>MWLQICTYQVHKTIGCSEKFFTRFHVSFVYQMVKRNNISTSCKCSATALHHHKSNIRVIFPAPIKFMQRGQHVGVESIESRGSIENGHSGASISFDQNLTVIGVVENDVLRRREASVCIKAKLCLCEEPLHHLLPLLLFCTSL</sequence>
<name>A0AAQ3S5U3_VIGMU</name>
<organism evidence="1 2">
    <name type="scientific">Vigna mungo</name>
    <name type="common">Black gram</name>
    <name type="synonym">Phaseolus mungo</name>
    <dbReference type="NCBI Taxonomy" id="3915"/>
    <lineage>
        <taxon>Eukaryota</taxon>
        <taxon>Viridiplantae</taxon>
        <taxon>Streptophyta</taxon>
        <taxon>Embryophyta</taxon>
        <taxon>Tracheophyta</taxon>
        <taxon>Spermatophyta</taxon>
        <taxon>Magnoliopsida</taxon>
        <taxon>eudicotyledons</taxon>
        <taxon>Gunneridae</taxon>
        <taxon>Pentapetalae</taxon>
        <taxon>rosids</taxon>
        <taxon>fabids</taxon>
        <taxon>Fabales</taxon>
        <taxon>Fabaceae</taxon>
        <taxon>Papilionoideae</taxon>
        <taxon>50 kb inversion clade</taxon>
        <taxon>NPAAA clade</taxon>
        <taxon>indigoferoid/millettioid clade</taxon>
        <taxon>Phaseoleae</taxon>
        <taxon>Vigna</taxon>
    </lineage>
</organism>
<reference evidence="1 2" key="1">
    <citation type="journal article" date="2023" name="Life. Sci Alliance">
        <title>Evolutionary insights into 3D genome organization and epigenetic landscape of Vigna mungo.</title>
        <authorList>
            <person name="Junaid A."/>
            <person name="Singh B."/>
            <person name="Bhatia S."/>
        </authorList>
    </citation>
    <scope>NUCLEOTIDE SEQUENCE [LARGE SCALE GENOMIC DNA]</scope>
    <source>
        <strain evidence="1">Urdbean</strain>
    </source>
</reference>
<accession>A0AAQ3S5U3</accession>
<dbReference type="EMBL" id="CP144698">
    <property type="protein sequence ID" value="WVZ17508.1"/>
    <property type="molecule type" value="Genomic_DNA"/>
</dbReference>
<evidence type="ECO:0000313" key="1">
    <source>
        <dbReference type="EMBL" id="WVZ17508.1"/>
    </source>
</evidence>
<dbReference type="AlphaFoldDB" id="A0AAQ3S5U3"/>
<gene>
    <name evidence="1" type="ORF">V8G54_010490</name>
</gene>
<proteinExistence type="predicted"/>